<organism evidence="6 7">
    <name type="scientific">Paenibacillus ginsengarvi</name>
    <dbReference type="NCBI Taxonomy" id="400777"/>
    <lineage>
        <taxon>Bacteria</taxon>
        <taxon>Bacillati</taxon>
        <taxon>Bacillota</taxon>
        <taxon>Bacilli</taxon>
        <taxon>Bacillales</taxon>
        <taxon>Paenibacillaceae</taxon>
        <taxon>Paenibacillus</taxon>
    </lineage>
</organism>
<name>A0A3B0BSA1_9BACL</name>
<dbReference type="PANTHER" id="PTHR43649">
    <property type="entry name" value="ARABINOSE-BINDING PROTEIN-RELATED"/>
    <property type="match status" value="1"/>
</dbReference>
<evidence type="ECO:0000256" key="2">
    <source>
        <dbReference type="ARBA" id="ARBA00022729"/>
    </source>
</evidence>
<keyword evidence="3" id="KW-0472">Membrane</keyword>
<evidence type="ECO:0000256" key="3">
    <source>
        <dbReference type="ARBA" id="ARBA00023136"/>
    </source>
</evidence>
<dbReference type="EMBL" id="RBAH01000024">
    <property type="protein sequence ID" value="RKN74897.1"/>
    <property type="molecule type" value="Genomic_DNA"/>
</dbReference>
<comment type="caution">
    <text evidence="6">The sequence shown here is derived from an EMBL/GenBank/DDBJ whole genome shotgun (WGS) entry which is preliminary data.</text>
</comment>
<gene>
    <name evidence="6" type="ORF">D7M11_26845</name>
</gene>
<keyword evidence="7" id="KW-1185">Reference proteome</keyword>
<keyword evidence="1" id="KW-1003">Cell membrane</keyword>
<keyword evidence="5" id="KW-0449">Lipoprotein</keyword>
<evidence type="ECO:0000256" key="5">
    <source>
        <dbReference type="ARBA" id="ARBA00023288"/>
    </source>
</evidence>
<sequence>MIIKIQQGDVLMFKKTTGSLVAASMIGLSLAACGGTAGKEASSTPNNEATTPPKQAEPVKLIMLQDGATITDDEFKNMIAAPIHAKYPNITVEMRRNSGGDKGIQDLIAAGDFPDFIFTTYPRITLHRDLGTPDDLTERVKMHNMDLGKFDPAAMETSRVYSGKGKLYGIPFSLNFFALFYNKDLFDTFGVPYPTDGMTWDDVYEVARKFSRVVDGVQYRGLHLPGLLDMSTQLTLPYVSQTTGKANVETDGWKRLFAMVKKFNDIPGSKGGTVNHFLKDQTVAMSPGYDVRIASLEALNNTPQQFNWDLVQFPSYPDLPNVAGASSGHFLMLSALSKHKEEAFQAIELLTGAETQKLITNNGRFTSLNDQALKELYGNNIKSLQGKNTKGVFKSKFAPPYAPSKYDSLVQPYLNTAMTKVINDETDINSALRDAGEAANRDIAAKNQ</sequence>
<evidence type="ECO:0000313" key="6">
    <source>
        <dbReference type="EMBL" id="RKN74897.1"/>
    </source>
</evidence>
<keyword evidence="2" id="KW-0732">Signal</keyword>
<evidence type="ECO:0000313" key="7">
    <source>
        <dbReference type="Proteomes" id="UP000282311"/>
    </source>
</evidence>
<dbReference type="InterPro" id="IPR050490">
    <property type="entry name" value="Bact_solute-bd_prot1"/>
</dbReference>
<proteinExistence type="predicted"/>
<dbReference type="InterPro" id="IPR006059">
    <property type="entry name" value="SBP"/>
</dbReference>
<evidence type="ECO:0000256" key="4">
    <source>
        <dbReference type="ARBA" id="ARBA00023139"/>
    </source>
</evidence>
<dbReference type="Gene3D" id="3.40.190.10">
    <property type="entry name" value="Periplasmic binding protein-like II"/>
    <property type="match status" value="1"/>
</dbReference>
<dbReference type="Proteomes" id="UP000282311">
    <property type="component" value="Unassembled WGS sequence"/>
</dbReference>
<reference evidence="6 7" key="1">
    <citation type="journal article" date="2007" name="Int. J. Syst. Evol. Microbiol.">
        <title>Paenibacillus ginsengarvi sp. nov., isolated from soil from ginseng cultivation.</title>
        <authorList>
            <person name="Yoon M.H."/>
            <person name="Ten L.N."/>
            <person name="Im W.T."/>
        </authorList>
    </citation>
    <scope>NUCLEOTIDE SEQUENCE [LARGE SCALE GENOMIC DNA]</scope>
    <source>
        <strain evidence="6 7">KCTC 13059</strain>
    </source>
</reference>
<dbReference type="SUPFAM" id="SSF53850">
    <property type="entry name" value="Periplasmic binding protein-like II"/>
    <property type="match status" value="1"/>
</dbReference>
<accession>A0A3B0BSA1</accession>
<dbReference type="PROSITE" id="PS51257">
    <property type="entry name" value="PROKAR_LIPOPROTEIN"/>
    <property type="match status" value="1"/>
</dbReference>
<keyword evidence="4" id="KW-0564">Palmitate</keyword>
<dbReference type="AlphaFoldDB" id="A0A3B0BSA1"/>
<protein>
    <submittedName>
        <fullName evidence="6">Extracellular solute-binding protein</fullName>
    </submittedName>
</protein>
<evidence type="ECO:0000256" key="1">
    <source>
        <dbReference type="ARBA" id="ARBA00022475"/>
    </source>
</evidence>
<dbReference type="Pfam" id="PF01547">
    <property type="entry name" value="SBP_bac_1"/>
    <property type="match status" value="1"/>
</dbReference>
<dbReference type="PANTHER" id="PTHR43649:SF33">
    <property type="entry name" value="POLYGALACTURONAN_RHAMNOGALACTURONAN-BINDING PROTEIN YTCQ"/>
    <property type="match status" value="1"/>
</dbReference>